<gene>
    <name evidence="1" type="ORF">HD595_006544</name>
</gene>
<dbReference type="RefSeq" id="WP_253775779.1">
    <property type="nucleotide sequence ID" value="NZ_BAAAVE010000045.1"/>
</dbReference>
<dbReference type="EMBL" id="JAMZEC010000001">
    <property type="protein sequence ID" value="MCP2350422.1"/>
    <property type="molecule type" value="Genomic_DNA"/>
</dbReference>
<reference evidence="1 2" key="1">
    <citation type="submission" date="2022-06" db="EMBL/GenBank/DDBJ databases">
        <title>Sequencing the genomes of 1000 actinobacteria strains.</title>
        <authorList>
            <person name="Klenk H.-P."/>
        </authorList>
    </citation>
    <scope>NUCLEOTIDE SEQUENCE [LARGE SCALE GENOMIC DNA]</scope>
    <source>
        <strain evidence="1 2">DSM 44170</strain>
    </source>
</reference>
<accession>A0ABT1KA06</accession>
<protein>
    <submittedName>
        <fullName evidence="1">Uncharacterized protein</fullName>
    </submittedName>
</protein>
<organism evidence="1 2">
    <name type="scientific">Nonomuraea roseoviolacea subsp. carminata</name>
    <dbReference type="NCBI Taxonomy" id="160689"/>
    <lineage>
        <taxon>Bacteria</taxon>
        <taxon>Bacillati</taxon>
        <taxon>Actinomycetota</taxon>
        <taxon>Actinomycetes</taxon>
        <taxon>Streptosporangiales</taxon>
        <taxon>Streptosporangiaceae</taxon>
        <taxon>Nonomuraea</taxon>
    </lineage>
</organism>
<keyword evidence="2" id="KW-1185">Reference proteome</keyword>
<evidence type="ECO:0000313" key="2">
    <source>
        <dbReference type="Proteomes" id="UP001320766"/>
    </source>
</evidence>
<sequence length="49" mass="5166">MLLAEDHGMTSLYARRDDTLIRVVGASEAEVRTVLAALSPASPASPARV</sequence>
<evidence type="ECO:0000313" key="1">
    <source>
        <dbReference type="EMBL" id="MCP2350422.1"/>
    </source>
</evidence>
<proteinExistence type="predicted"/>
<dbReference type="Proteomes" id="UP001320766">
    <property type="component" value="Unassembled WGS sequence"/>
</dbReference>
<comment type="caution">
    <text evidence="1">The sequence shown here is derived from an EMBL/GenBank/DDBJ whole genome shotgun (WGS) entry which is preliminary data.</text>
</comment>
<name>A0ABT1KA06_9ACTN</name>